<comment type="caution">
    <text evidence="1">The sequence shown here is derived from an EMBL/GenBank/DDBJ whole genome shotgun (WGS) entry which is preliminary data.</text>
</comment>
<name>A0A086ABM1_9FLAO</name>
<reference evidence="1 2" key="1">
    <citation type="submission" date="2014-07" db="EMBL/GenBank/DDBJ databases">
        <title>Genome of Chryseobacterium soli DSM 19298.</title>
        <authorList>
            <person name="Stropko S.J."/>
            <person name="Pipes S.E."/>
            <person name="Newman J."/>
        </authorList>
    </citation>
    <scope>NUCLEOTIDE SEQUENCE [LARGE SCALE GENOMIC DNA]</scope>
    <source>
        <strain evidence="1 2">DSM 19298</strain>
    </source>
</reference>
<dbReference type="STRING" id="445961.IW15_01135"/>
<protein>
    <submittedName>
        <fullName evidence="1">Uncharacterized protein</fullName>
    </submittedName>
</protein>
<dbReference type="Proteomes" id="UP000028705">
    <property type="component" value="Unassembled WGS sequence"/>
</dbReference>
<dbReference type="EMBL" id="JPRH01000001">
    <property type="protein sequence ID" value="KFF14085.1"/>
    <property type="molecule type" value="Genomic_DNA"/>
</dbReference>
<evidence type="ECO:0000313" key="1">
    <source>
        <dbReference type="EMBL" id="KFF14085.1"/>
    </source>
</evidence>
<evidence type="ECO:0000313" key="2">
    <source>
        <dbReference type="Proteomes" id="UP000028705"/>
    </source>
</evidence>
<keyword evidence="2" id="KW-1185">Reference proteome</keyword>
<proteinExistence type="predicted"/>
<dbReference type="AlphaFoldDB" id="A0A086ABM1"/>
<accession>A0A086ABM1</accession>
<sequence>MKTNFSGAGNLLSAISFAPLCPAAAIRARDQPNILLLPQNSNLTGFQNPLGFLFTEVKSANRTDEEKNQWLLFFNEYLNFEQYSMLQNFLKDSTAIRIKYTENLYFC</sequence>
<dbReference type="RefSeq" id="WP_034708598.1">
    <property type="nucleotide sequence ID" value="NZ_JPRH01000001.1"/>
</dbReference>
<gene>
    <name evidence="1" type="ORF">IW15_01135</name>
</gene>
<organism evidence="1 2">
    <name type="scientific">Chryseobacterium soli</name>
    <dbReference type="NCBI Taxonomy" id="445961"/>
    <lineage>
        <taxon>Bacteria</taxon>
        <taxon>Pseudomonadati</taxon>
        <taxon>Bacteroidota</taxon>
        <taxon>Flavobacteriia</taxon>
        <taxon>Flavobacteriales</taxon>
        <taxon>Weeksellaceae</taxon>
        <taxon>Chryseobacterium group</taxon>
        <taxon>Chryseobacterium</taxon>
    </lineage>
</organism>